<sequence>MNFGKEEKPIQLDSKREHINLIYVPSKVDENGIVTFDFKGILNPMQSPASKTIKYTEFQPFRSGVSVSDKSFYVINKNEFANLKANKILTEYEKSCPSVQQSRMMNFYQFYGYAVKAFVGNDIAPSITYMISNLPNKVVYKNKADLQKHIKDETTQILKTCNSNTGQLFYSINSRGIASSECFPNNVIPTDTSKCKDGSSPNSYLVGYREGTFLASYDIVKELLIRFGPVYTGRGIILGWEQYNGKETFVVAVNNPVTDQQTLENQQFEVSMPYGGKVLFNEANIRSNSGQDL</sequence>
<accession>A0A5J4UF91</accession>
<dbReference type="Proteomes" id="UP000324800">
    <property type="component" value="Unassembled WGS sequence"/>
</dbReference>
<protein>
    <submittedName>
        <fullName evidence="1">Uncharacterized protein</fullName>
    </submittedName>
</protein>
<organism evidence="1 2">
    <name type="scientific">Streblomastix strix</name>
    <dbReference type="NCBI Taxonomy" id="222440"/>
    <lineage>
        <taxon>Eukaryota</taxon>
        <taxon>Metamonada</taxon>
        <taxon>Preaxostyla</taxon>
        <taxon>Oxymonadida</taxon>
        <taxon>Streblomastigidae</taxon>
        <taxon>Streblomastix</taxon>
    </lineage>
</organism>
<evidence type="ECO:0000313" key="1">
    <source>
        <dbReference type="EMBL" id="KAA6369289.1"/>
    </source>
</evidence>
<proteinExistence type="predicted"/>
<dbReference type="AlphaFoldDB" id="A0A5J4UF91"/>
<name>A0A5J4UF91_9EUKA</name>
<gene>
    <name evidence="1" type="ORF">EZS28_035185</name>
</gene>
<reference evidence="1 2" key="1">
    <citation type="submission" date="2019-03" db="EMBL/GenBank/DDBJ databases">
        <title>Single cell metagenomics reveals metabolic interactions within the superorganism composed of flagellate Streblomastix strix and complex community of Bacteroidetes bacteria on its surface.</title>
        <authorList>
            <person name="Treitli S.C."/>
            <person name="Kolisko M."/>
            <person name="Husnik F."/>
            <person name="Keeling P."/>
            <person name="Hampl V."/>
        </authorList>
    </citation>
    <scope>NUCLEOTIDE SEQUENCE [LARGE SCALE GENOMIC DNA]</scope>
    <source>
        <strain evidence="1">ST1C</strain>
    </source>
</reference>
<evidence type="ECO:0000313" key="2">
    <source>
        <dbReference type="Proteomes" id="UP000324800"/>
    </source>
</evidence>
<comment type="caution">
    <text evidence="1">The sequence shown here is derived from an EMBL/GenBank/DDBJ whole genome shotgun (WGS) entry which is preliminary data.</text>
</comment>
<dbReference type="EMBL" id="SNRW01016517">
    <property type="protein sequence ID" value="KAA6369289.1"/>
    <property type="molecule type" value="Genomic_DNA"/>
</dbReference>